<dbReference type="EMBL" id="RAPO01000005">
    <property type="protein sequence ID" value="RKD88665.1"/>
    <property type="molecule type" value="Genomic_DNA"/>
</dbReference>
<gene>
    <name evidence="1" type="ORF">ATJ93_4330</name>
</gene>
<protein>
    <submittedName>
        <fullName evidence="1">Uncharacterized protein DUF488</fullName>
    </submittedName>
</protein>
<dbReference type="RefSeq" id="WP_120246635.1">
    <property type="nucleotide sequence ID" value="NZ_RAPO01000005.1"/>
</dbReference>
<dbReference type="Proteomes" id="UP000283805">
    <property type="component" value="Unassembled WGS sequence"/>
</dbReference>
<proteinExistence type="predicted"/>
<reference evidence="1 2" key="1">
    <citation type="submission" date="2018-09" db="EMBL/GenBank/DDBJ databases">
        <title>Genomic Encyclopedia of Archaeal and Bacterial Type Strains, Phase II (KMG-II): from individual species to whole genera.</title>
        <authorList>
            <person name="Goeker M."/>
        </authorList>
    </citation>
    <scope>NUCLEOTIDE SEQUENCE [LARGE SCALE GENOMIC DNA]</scope>
    <source>
        <strain evidence="1 2">DSM 13151</strain>
    </source>
</reference>
<organism evidence="1 2">
    <name type="scientific">Halopiger aswanensis</name>
    <dbReference type="NCBI Taxonomy" id="148449"/>
    <lineage>
        <taxon>Archaea</taxon>
        <taxon>Methanobacteriati</taxon>
        <taxon>Methanobacteriota</taxon>
        <taxon>Stenosarchaea group</taxon>
        <taxon>Halobacteria</taxon>
        <taxon>Halobacteriales</taxon>
        <taxon>Natrialbaceae</taxon>
        <taxon>Halopiger</taxon>
    </lineage>
</organism>
<evidence type="ECO:0000313" key="2">
    <source>
        <dbReference type="Proteomes" id="UP000283805"/>
    </source>
</evidence>
<dbReference type="AlphaFoldDB" id="A0A419VZJ6"/>
<comment type="caution">
    <text evidence="1">The sequence shown here is derived from an EMBL/GenBank/DDBJ whole genome shotgun (WGS) entry which is preliminary data.</text>
</comment>
<dbReference type="InterPro" id="IPR014519">
    <property type="entry name" value="UCP024492"/>
</dbReference>
<dbReference type="Pfam" id="PF04343">
    <property type="entry name" value="DUF488"/>
    <property type="match status" value="1"/>
</dbReference>
<sequence length="176" mass="20564">MSRFFTLGHSTRSFDELLTMLEQYGIALLVDVRSFPRSRTNPQFNRDRLAERLPERDISYKHFDNLGGYRDTEIAESPNAAWNNDSFRAYANYALTDEFQVGLDELIALGTDRRVAYMCAEKVYWRCHRRIISDWLLANGHDVVHIFDVDRSEEHSLTRFAKVEDGTVTYPESEDE</sequence>
<name>A0A419VZJ6_9EURY</name>
<dbReference type="PIRSF" id="PIRSF024492">
    <property type="entry name" value="UCP024492"/>
    <property type="match status" value="1"/>
</dbReference>
<dbReference type="PANTHER" id="PTHR39337">
    <property type="entry name" value="BLR5642 PROTEIN"/>
    <property type="match status" value="1"/>
</dbReference>
<dbReference type="PANTHER" id="PTHR39337:SF1">
    <property type="entry name" value="BLR5642 PROTEIN"/>
    <property type="match status" value="1"/>
</dbReference>
<dbReference type="InterPro" id="IPR007438">
    <property type="entry name" value="DUF488"/>
</dbReference>
<keyword evidence="2" id="KW-1185">Reference proteome</keyword>
<accession>A0A419VZJ6</accession>
<evidence type="ECO:0000313" key="1">
    <source>
        <dbReference type="EMBL" id="RKD88665.1"/>
    </source>
</evidence>